<dbReference type="RefSeq" id="WP_097012580.1">
    <property type="nucleotide sequence ID" value="NZ_LT907975.1"/>
</dbReference>
<proteinExistence type="predicted"/>
<comment type="pathway">
    <text evidence="2">Amino-acid biosynthesis; L-tryptophan biosynthesis; L-tryptophan from chorismate: step 4/5.</text>
</comment>
<dbReference type="CDD" id="cd00331">
    <property type="entry name" value="IGPS"/>
    <property type="match status" value="1"/>
</dbReference>
<feature type="domain" description="Indole-3-glycerol phosphate synthase" evidence="9">
    <location>
        <begin position="29"/>
        <end position="252"/>
    </location>
</feature>
<dbReference type="PANTHER" id="PTHR22854:SF2">
    <property type="entry name" value="INDOLE-3-GLYCEROL-PHOSPHATE SYNTHASE"/>
    <property type="match status" value="1"/>
</dbReference>
<keyword evidence="6" id="KW-0822">Tryptophan biosynthesis</keyword>
<evidence type="ECO:0000259" key="9">
    <source>
        <dbReference type="Pfam" id="PF00218"/>
    </source>
</evidence>
<dbReference type="AlphaFoldDB" id="A0A2C8FB73"/>
<dbReference type="OrthoDB" id="9804217at2"/>
<evidence type="ECO:0000256" key="6">
    <source>
        <dbReference type="ARBA" id="ARBA00022822"/>
    </source>
</evidence>
<evidence type="ECO:0000256" key="7">
    <source>
        <dbReference type="ARBA" id="ARBA00023141"/>
    </source>
</evidence>
<keyword evidence="7" id="KW-0057">Aromatic amino acid biosynthesis</keyword>
<dbReference type="EMBL" id="LT907975">
    <property type="protein sequence ID" value="SOB59751.1"/>
    <property type="molecule type" value="Genomic_DNA"/>
</dbReference>
<evidence type="ECO:0000256" key="8">
    <source>
        <dbReference type="ARBA" id="ARBA00023239"/>
    </source>
</evidence>
<keyword evidence="8 10" id="KW-0456">Lyase</keyword>
<organism evidence="10 11">
    <name type="scientific">Pseudodesulfovibrio profundus</name>
    <dbReference type="NCBI Taxonomy" id="57320"/>
    <lineage>
        <taxon>Bacteria</taxon>
        <taxon>Pseudomonadati</taxon>
        <taxon>Thermodesulfobacteriota</taxon>
        <taxon>Desulfovibrionia</taxon>
        <taxon>Desulfovibrionales</taxon>
        <taxon>Desulfovibrionaceae</taxon>
    </lineage>
</organism>
<comment type="catalytic activity">
    <reaction evidence="1">
        <text>1-(2-carboxyphenylamino)-1-deoxy-D-ribulose 5-phosphate + H(+) = (1S,2R)-1-C-(indol-3-yl)glycerol 3-phosphate + CO2 + H2O</text>
        <dbReference type="Rhea" id="RHEA:23476"/>
        <dbReference type="ChEBI" id="CHEBI:15377"/>
        <dbReference type="ChEBI" id="CHEBI:15378"/>
        <dbReference type="ChEBI" id="CHEBI:16526"/>
        <dbReference type="ChEBI" id="CHEBI:58613"/>
        <dbReference type="ChEBI" id="CHEBI:58866"/>
        <dbReference type="EC" id="4.1.1.48"/>
    </reaction>
</comment>
<keyword evidence="11" id="KW-1185">Reference proteome</keyword>
<dbReference type="KEGG" id="pprf:DPRO_2841"/>
<dbReference type="PROSITE" id="PS00614">
    <property type="entry name" value="IGPS"/>
    <property type="match status" value="1"/>
</dbReference>
<dbReference type="GO" id="GO:0004640">
    <property type="term" value="F:phosphoribosylanthranilate isomerase activity"/>
    <property type="evidence" value="ECO:0007669"/>
    <property type="project" value="TreeGrafter"/>
</dbReference>
<name>A0A2C8FB73_9BACT</name>
<dbReference type="PANTHER" id="PTHR22854">
    <property type="entry name" value="TRYPTOPHAN BIOSYNTHESIS PROTEIN"/>
    <property type="match status" value="1"/>
</dbReference>
<dbReference type="SUPFAM" id="SSF51366">
    <property type="entry name" value="Ribulose-phoshate binding barrel"/>
    <property type="match status" value="1"/>
</dbReference>
<dbReference type="InterPro" id="IPR001468">
    <property type="entry name" value="Indole-3-GlycerolPSynthase_CS"/>
</dbReference>
<evidence type="ECO:0000256" key="4">
    <source>
        <dbReference type="ARBA" id="ARBA00022605"/>
    </source>
</evidence>
<gene>
    <name evidence="10" type="ORF">DPRO_2841</name>
</gene>
<accession>A0A2C8FB73</accession>
<keyword evidence="5" id="KW-0210">Decarboxylase</keyword>
<dbReference type="InterPro" id="IPR013798">
    <property type="entry name" value="Indole-3-glycerol_P_synth_dom"/>
</dbReference>
<protein>
    <recommendedName>
        <fullName evidence="3">indole-3-glycerol-phosphate synthase</fullName>
        <ecNumber evidence="3">4.1.1.48</ecNumber>
    </recommendedName>
</protein>
<sequence length="256" mass="27882">MLDKFKEAKQLELDSLRKDFVEGRIPGVYQGERPSFVEAIKAKGPGAIIAEFKPASPSKGVLRENANPLDFADDYAKNGAAAISVLTEHKYFGGHPDYLFMMSQAGVPLLRKDFIFDPLQVAMTASSPASAVLLIARMCDDVKHLQQLIGIARMPGLAPVVEIFDQADLDMAREAGADIIQVNNRDLDTLETTLDQARNFIKQKKDGELWICASGVNERSEVEEMAGLGFDAILVGTSLMQAENPGEKLAELTGAK</sequence>
<dbReference type="InterPro" id="IPR045186">
    <property type="entry name" value="Indole-3-glycerol_P_synth"/>
</dbReference>
<dbReference type="Pfam" id="PF00218">
    <property type="entry name" value="IGPS"/>
    <property type="match status" value="1"/>
</dbReference>
<evidence type="ECO:0000256" key="5">
    <source>
        <dbReference type="ARBA" id="ARBA00022793"/>
    </source>
</evidence>
<keyword evidence="4" id="KW-0028">Amino-acid biosynthesis</keyword>
<evidence type="ECO:0000313" key="10">
    <source>
        <dbReference type="EMBL" id="SOB59751.1"/>
    </source>
</evidence>
<dbReference type="EC" id="4.1.1.48" evidence="3"/>
<evidence type="ECO:0000256" key="3">
    <source>
        <dbReference type="ARBA" id="ARBA00012362"/>
    </source>
</evidence>
<evidence type="ECO:0000256" key="2">
    <source>
        <dbReference type="ARBA" id="ARBA00004696"/>
    </source>
</evidence>
<dbReference type="Gene3D" id="3.20.20.70">
    <property type="entry name" value="Aldolase class I"/>
    <property type="match status" value="1"/>
</dbReference>
<reference evidence="11" key="1">
    <citation type="submission" date="2017-09" db="EMBL/GenBank/DDBJ databases">
        <authorList>
            <person name="Regsiter A."/>
            <person name="William W."/>
        </authorList>
    </citation>
    <scope>NUCLEOTIDE SEQUENCE [LARGE SCALE GENOMIC DNA]</scope>
    <source>
        <strain evidence="11">500-1</strain>
    </source>
</reference>
<dbReference type="Proteomes" id="UP000219215">
    <property type="component" value="Chromosome DPRO"/>
</dbReference>
<evidence type="ECO:0000313" key="11">
    <source>
        <dbReference type="Proteomes" id="UP000219215"/>
    </source>
</evidence>
<dbReference type="UniPathway" id="UPA00035">
    <property type="reaction ID" value="UER00043"/>
</dbReference>
<dbReference type="InterPro" id="IPR011060">
    <property type="entry name" value="RibuloseP-bd_barrel"/>
</dbReference>
<dbReference type="GO" id="GO:0000162">
    <property type="term" value="P:L-tryptophan biosynthetic process"/>
    <property type="evidence" value="ECO:0007669"/>
    <property type="project" value="UniProtKB-UniPathway"/>
</dbReference>
<dbReference type="GO" id="GO:0004425">
    <property type="term" value="F:indole-3-glycerol-phosphate synthase activity"/>
    <property type="evidence" value="ECO:0007669"/>
    <property type="project" value="UniProtKB-EC"/>
</dbReference>
<dbReference type="InterPro" id="IPR013785">
    <property type="entry name" value="Aldolase_TIM"/>
</dbReference>
<evidence type="ECO:0000256" key="1">
    <source>
        <dbReference type="ARBA" id="ARBA00001633"/>
    </source>
</evidence>